<sequence length="223" mass="24008">MTRTPHRSLTLLIAAALAVAAPAAVLAQTAPAAAATTAPAGSPSQLVLSNSTRILATLESRRAEFTQNRAALREFVASEFNNMFDRDYSARMVLGVHARGASDADVKVFADALADSLMQRYGSSLLDLNSKLKVRVKSETPLRGGAIVKVSSEYLRQGNEPVPVDYLMRKVGTQWKVFDVMVEGVSFVQTFRNQFDAPLKQKSIPQVAADIKAGKLQAEAASN</sequence>
<keyword evidence="1" id="KW-0732">Signal</keyword>
<keyword evidence="3" id="KW-1185">Reference proteome</keyword>
<dbReference type="InterPro" id="IPR008869">
    <property type="entry name" value="MlaC/ttg2D"/>
</dbReference>
<evidence type="ECO:0000313" key="3">
    <source>
        <dbReference type="Proteomes" id="UP001501083"/>
    </source>
</evidence>
<proteinExistence type="predicted"/>
<protein>
    <submittedName>
        <fullName evidence="2">ABC transporter substrate-binding protein</fullName>
    </submittedName>
</protein>
<organism evidence="2 3">
    <name type="scientific">Lysobacter panacisoli</name>
    <dbReference type="NCBI Taxonomy" id="1255263"/>
    <lineage>
        <taxon>Bacteria</taxon>
        <taxon>Pseudomonadati</taxon>
        <taxon>Pseudomonadota</taxon>
        <taxon>Gammaproteobacteria</taxon>
        <taxon>Lysobacterales</taxon>
        <taxon>Lysobacteraceae</taxon>
        <taxon>Lysobacter</taxon>
    </lineage>
</organism>
<dbReference type="Proteomes" id="UP001501083">
    <property type="component" value="Unassembled WGS sequence"/>
</dbReference>
<accession>A0ABP9L162</accession>
<evidence type="ECO:0000256" key="1">
    <source>
        <dbReference type="SAM" id="SignalP"/>
    </source>
</evidence>
<dbReference type="RefSeq" id="WP_158983279.1">
    <property type="nucleotide sequence ID" value="NZ_BAABKY010000001.1"/>
</dbReference>
<gene>
    <name evidence="2" type="ORF">GCM10025759_02200</name>
</gene>
<name>A0ABP9L162_9GAMM</name>
<dbReference type="EMBL" id="BAABKY010000001">
    <property type="protein sequence ID" value="GAA5067514.1"/>
    <property type="molecule type" value="Genomic_DNA"/>
</dbReference>
<dbReference type="PANTHER" id="PTHR36573:SF1">
    <property type="entry name" value="INTERMEMBRANE PHOSPHOLIPID TRANSPORT SYSTEM BINDING PROTEIN MLAC"/>
    <property type="match status" value="1"/>
</dbReference>
<dbReference type="PIRSF" id="PIRSF004649">
    <property type="entry name" value="MlaC"/>
    <property type="match status" value="1"/>
</dbReference>
<dbReference type="PANTHER" id="PTHR36573">
    <property type="entry name" value="INTERMEMBRANE PHOSPHOLIPID TRANSPORT SYSTEM BINDING PROTEIN MLAC"/>
    <property type="match status" value="1"/>
</dbReference>
<feature type="chain" id="PRO_5047044318" evidence="1">
    <location>
        <begin position="28"/>
        <end position="223"/>
    </location>
</feature>
<reference evidence="3" key="1">
    <citation type="journal article" date="2019" name="Int. J. Syst. Evol. Microbiol.">
        <title>The Global Catalogue of Microorganisms (GCM) 10K type strain sequencing project: providing services to taxonomists for standard genome sequencing and annotation.</title>
        <authorList>
            <consortium name="The Broad Institute Genomics Platform"/>
            <consortium name="The Broad Institute Genome Sequencing Center for Infectious Disease"/>
            <person name="Wu L."/>
            <person name="Ma J."/>
        </authorList>
    </citation>
    <scope>NUCLEOTIDE SEQUENCE [LARGE SCALE GENOMIC DNA]</scope>
    <source>
        <strain evidence="3">JCM 19212</strain>
    </source>
</reference>
<dbReference type="Gene3D" id="3.10.450.710">
    <property type="entry name" value="Tgt2/MlaC"/>
    <property type="match status" value="1"/>
</dbReference>
<dbReference type="InterPro" id="IPR042245">
    <property type="entry name" value="Tgt2/MlaC_sf"/>
</dbReference>
<comment type="caution">
    <text evidence="2">The sequence shown here is derived from an EMBL/GenBank/DDBJ whole genome shotgun (WGS) entry which is preliminary data.</text>
</comment>
<feature type="signal peptide" evidence="1">
    <location>
        <begin position="1"/>
        <end position="27"/>
    </location>
</feature>
<evidence type="ECO:0000313" key="2">
    <source>
        <dbReference type="EMBL" id="GAA5067514.1"/>
    </source>
</evidence>
<dbReference type="Pfam" id="PF05494">
    <property type="entry name" value="MlaC"/>
    <property type="match status" value="1"/>
</dbReference>